<evidence type="ECO:0000313" key="4">
    <source>
        <dbReference type="EMBL" id="TWT90446.1"/>
    </source>
</evidence>
<keyword evidence="2" id="KW-0472">Membrane</keyword>
<dbReference type="RefSeq" id="WP_146397333.1">
    <property type="nucleotide sequence ID" value="NZ_SJPQ01000001.1"/>
</dbReference>
<dbReference type="EMBL" id="SJPQ01000001">
    <property type="protein sequence ID" value="TWT90446.1"/>
    <property type="molecule type" value="Genomic_DNA"/>
</dbReference>
<dbReference type="InterPro" id="IPR012309">
    <property type="entry name" value="DNA_ligase_ATP-dep_C"/>
</dbReference>
<gene>
    <name evidence="4" type="ORF">Mal64_08350</name>
</gene>
<organism evidence="4 5">
    <name type="scientific">Pseudobythopirellula maris</name>
    <dbReference type="NCBI Taxonomy" id="2527991"/>
    <lineage>
        <taxon>Bacteria</taxon>
        <taxon>Pseudomonadati</taxon>
        <taxon>Planctomycetota</taxon>
        <taxon>Planctomycetia</taxon>
        <taxon>Pirellulales</taxon>
        <taxon>Lacipirellulaceae</taxon>
        <taxon>Pseudobythopirellula</taxon>
    </lineage>
</organism>
<dbReference type="InterPro" id="IPR012340">
    <property type="entry name" value="NA-bd_OB-fold"/>
</dbReference>
<feature type="transmembrane region" description="Helical" evidence="2">
    <location>
        <begin position="177"/>
        <end position="200"/>
    </location>
</feature>
<dbReference type="GO" id="GO:0006281">
    <property type="term" value="P:DNA repair"/>
    <property type="evidence" value="ECO:0007669"/>
    <property type="project" value="InterPro"/>
</dbReference>
<accession>A0A5C5ZT97</accession>
<evidence type="ECO:0000259" key="3">
    <source>
        <dbReference type="Pfam" id="PF04679"/>
    </source>
</evidence>
<keyword evidence="5" id="KW-1185">Reference proteome</keyword>
<dbReference type="GO" id="GO:0006310">
    <property type="term" value="P:DNA recombination"/>
    <property type="evidence" value="ECO:0007669"/>
    <property type="project" value="InterPro"/>
</dbReference>
<dbReference type="AlphaFoldDB" id="A0A5C5ZT97"/>
<evidence type="ECO:0000256" key="1">
    <source>
        <dbReference type="ARBA" id="ARBA00012727"/>
    </source>
</evidence>
<feature type="domain" description="DNA ligase ATP-dependent C-terminal" evidence="3">
    <location>
        <begin position="282"/>
        <end position="355"/>
    </location>
</feature>
<comment type="caution">
    <text evidence="4">The sequence shown here is derived from an EMBL/GenBank/DDBJ whole genome shotgun (WGS) entry which is preliminary data.</text>
</comment>
<feature type="transmembrane region" description="Helical" evidence="2">
    <location>
        <begin position="122"/>
        <end position="148"/>
    </location>
</feature>
<dbReference type="Pfam" id="PF04679">
    <property type="entry name" value="DNA_ligase_A_C"/>
    <property type="match status" value="1"/>
</dbReference>
<reference evidence="4 5" key="1">
    <citation type="submission" date="2019-02" db="EMBL/GenBank/DDBJ databases">
        <title>Deep-cultivation of Planctomycetes and their phenomic and genomic characterization uncovers novel biology.</title>
        <authorList>
            <person name="Wiegand S."/>
            <person name="Jogler M."/>
            <person name="Boedeker C."/>
            <person name="Pinto D."/>
            <person name="Vollmers J."/>
            <person name="Rivas-Marin E."/>
            <person name="Kohn T."/>
            <person name="Peeters S.H."/>
            <person name="Heuer A."/>
            <person name="Rast P."/>
            <person name="Oberbeckmann S."/>
            <person name="Bunk B."/>
            <person name="Jeske O."/>
            <person name="Meyerdierks A."/>
            <person name="Storesund J.E."/>
            <person name="Kallscheuer N."/>
            <person name="Luecker S."/>
            <person name="Lage O.M."/>
            <person name="Pohl T."/>
            <person name="Merkel B.J."/>
            <person name="Hornburger P."/>
            <person name="Mueller R.-W."/>
            <person name="Bruemmer F."/>
            <person name="Labrenz M."/>
            <person name="Spormann A.M."/>
            <person name="Op Den Camp H."/>
            <person name="Overmann J."/>
            <person name="Amann R."/>
            <person name="Jetten M.S.M."/>
            <person name="Mascher T."/>
            <person name="Medema M.H."/>
            <person name="Devos D.P."/>
            <person name="Kaster A.-K."/>
            <person name="Ovreas L."/>
            <person name="Rohde M."/>
            <person name="Galperin M.Y."/>
            <person name="Jogler C."/>
        </authorList>
    </citation>
    <scope>NUCLEOTIDE SEQUENCE [LARGE SCALE GENOMIC DNA]</scope>
    <source>
        <strain evidence="4 5">Mal64</strain>
    </source>
</reference>
<dbReference type="OrthoDB" id="236372at2"/>
<evidence type="ECO:0000256" key="2">
    <source>
        <dbReference type="SAM" id="Phobius"/>
    </source>
</evidence>
<dbReference type="Gene3D" id="2.40.50.140">
    <property type="entry name" value="Nucleic acid-binding proteins"/>
    <property type="match status" value="1"/>
</dbReference>
<keyword evidence="2" id="KW-0812">Transmembrane</keyword>
<proteinExistence type="predicted"/>
<protein>
    <recommendedName>
        <fullName evidence="1">DNA ligase (ATP)</fullName>
        <ecNumber evidence="1">6.5.1.1</ecNumber>
    </recommendedName>
</protein>
<dbReference type="Proteomes" id="UP000315440">
    <property type="component" value="Unassembled WGS sequence"/>
</dbReference>
<dbReference type="EC" id="6.5.1.1" evidence="1"/>
<sequence>MPAPTLEEPSTPREVPLAEVAEVSLNCEKCGVGFPNAQCSICPSCGWYSVLGMHVEVETAPTDDDGAPVAVQQTTSHLEVWMNLIPLWGWALIATTIAVIGTSIGVRYYTTVMSPDESLRTLWAVSQLIGCLVLAFSCHIGCFILSSITDSESGLLDVVIKPLRHWSKSAQLLPKRLILFNGLNLALTGVIGATLIIGGIPYERLLDWNIEAPTKSNLLGAIAEKAQELPDSKKGFEESMEDFASKAGAGELGGDAEGKPVPAKPRVKADCLIIGYRLDPQGGLRNVLLASEVKGKLQYVGQVVPKLNGEETASLLEGFASAKAFQPFVSTAAEAEWLKPRFLCRVSFTEANDNGVFVDLRWEQSLSQISLP</sequence>
<name>A0A5C5ZT97_9BACT</name>
<keyword evidence="2" id="KW-1133">Transmembrane helix</keyword>
<feature type="transmembrane region" description="Helical" evidence="2">
    <location>
        <begin position="87"/>
        <end position="110"/>
    </location>
</feature>
<evidence type="ECO:0000313" key="5">
    <source>
        <dbReference type="Proteomes" id="UP000315440"/>
    </source>
</evidence>
<dbReference type="GO" id="GO:0003910">
    <property type="term" value="F:DNA ligase (ATP) activity"/>
    <property type="evidence" value="ECO:0007669"/>
    <property type="project" value="UniProtKB-EC"/>
</dbReference>